<proteinExistence type="predicted"/>
<dbReference type="Pfam" id="PF05708">
    <property type="entry name" value="Peptidase_C92"/>
    <property type="match status" value="1"/>
</dbReference>
<dbReference type="KEGG" id="ise:JBKA6_0682"/>
<gene>
    <name evidence="1" type="ORF">JBKA6_0682</name>
</gene>
<protein>
    <recommendedName>
        <fullName evidence="3">Peptidoglycan peptidase</fullName>
    </recommendedName>
</protein>
<keyword evidence="2" id="KW-1185">Reference proteome</keyword>
<evidence type="ECO:0000313" key="2">
    <source>
        <dbReference type="Proteomes" id="UP000243197"/>
    </source>
</evidence>
<dbReference type="InterPro" id="IPR038765">
    <property type="entry name" value="Papain-like_cys_pep_sf"/>
</dbReference>
<dbReference type="Gene3D" id="3.90.1720.10">
    <property type="entry name" value="endopeptidase domain like (from Nostoc punctiforme)"/>
    <property type="match status" value="1"/>
</dbReference>
<organism evidence="1 2">
    <name type="scientific">Ichthyobacterium seriolicida</name>
    <dbReference type="NCBI Taxonomy" id="242600"/>
    <lineage>
        <taxon>Bacteria</taxon>
        <taxon>Pseudomonadati</taxon>
        <taxon>Bacteroidota</taxon>
        <taxon>Flavobacteriia</taxon>
        <taxon>Flavobacteriales</taxon>
        <taxon>Ichthyobacteriaceae</taxon>
        <taxon>Ichthyobacterium</taxon>
    </lineage>
</organism>
<accession>A0A1J1DXU5</accession>
<dbReference type="AlphaFoldDB" id="A0A1J1DXU5"/>
<dbReference type="RefSeq" id="WP_096685881.1">
    <property type="nucleotide sequence ID" value="NZ_AP014564.1"/>
</dbReference>
<evidence type="ECO:0000313" key="1">
    <source>
        <dbReference type="EMBL" id="BAV94695.1"/>
    </source>
</evidence>
<reference evidence="1 2" key="1">
    <citation type="submission" date="2014-03" db="EMBL/GenBank/DDBJ databases">
        <title>complete genome sequence of Flavobacteriaceae bacterium JBKA-6.</title>
        <authorList>
            <person name="Takano T."/>
            <person name="Nakamura Y."/>
            <person name="Takuma S."/>
            <person name="Yasuike M."/>
            <person name="Matsuyama T."/>
            <person name="Sakai T."/>
            <person name="Fujiwara A."/>
            <person name="Kimoto K."/>
            <person name="Fukuda Y."/>
            <person name="Kondo H."/>
            <person name="Hirono I."/>
            <person name="Nakayasu C."/>
        </authorList>
    </citation>
    <scope>NUCLEOTIDE SEQUENCE [LARGE SCALE GENOMIC DNA]</scope>
    <source>
        <strain evidence="1 2">JBKA-6</strain>
    </source>
</reference>
<dbReference type="InterPro" id="IPR024453">
    <property type="entry name" value="Peptidase_C92"/>
</dbReference>
<dbReference type="OrthoDB" id="195541at2"/>
<dbReference type="SUPFAM" id="SSF54001">
    <property type="entry name" value="Cysteine proteinases"/>
    <property type="match status" value="1"/>
</dbReference>
<evidence type="ECO:0008006" key="3">
    <source>
        <dbReference type="Google" id="ProtNLM"/>
    </source>
</evidence>
<sequence length="222" mass="25482">MLVKRRLLSFLLLLFIAILVVYKKDIKPVFVSGDILFQDTSRGDISKAIKKVTEDENNSKSFSHVGILQIDDKGTKFVLEAITEGGVSKTPFDTFLNRSLTDNGEPKVVVCRLKEKYRDEINVALEYGSKLIGYPYDNVYTIGDSMYYCSEYVYEMLHNTGEHKDIFKLNPMTFKDDDTGDYLPFWVKYYDSLNVDIPEGKLGLNPNGMYKSNNIDSIYSFY</sequence>
<name>A0A1J1DXU5_9FLAO</name>
<dbReference type="EMBL" id="AP014564">
    <property type="protein sequence ID" value="BAV94695.1"/>
    <property type="molecule type" value="Genomic_DNA"/>
</dbReference>
<dbReference type="Proteomes" id="UP000243197">
    <property type="component" value="Chromosome"/>
</dbReference>